<dbReference type="CDD" id="cd09725">
    <property type="entry name" value="Cas2_I_II_III"/>
    <property type="match status" value="1"/>
</dbReference>
<dbReference type="EC" id="3.1.-.-" evidence="9"/>
<comment type="function">
    <text evidence="9">CRISPR (clustered regularly interspaced short palindromic repeat), is an adaptive immune system that provides protection against mobile genetic elements (viruses, transposable elements and conjugative plasmids). CRISPR clusters contain sequences complementary to antecedent mobile elements and target invading nucleic acids. CRISPR clusters are transcribed and processed into CRISPR RNA (crRNA). Functions as a ssRNA-specific endoribonuclease. Involved in the integration of spacer DNA into the CRISPR cassette.</text>
</comment>
<dbReference type="Pfam" id="PF09827">
    <property type="entry name" value="CRISPR_Cas2"/>
    <property type="match status" value="1"/>
</dbReference>
<dbReference type="EMBL" id="LWBR01000018">
    <property type="protein sequence ID" value="KZN96625.1"/>
    <property type="molecule type" value="Genomic_DNA"/>
</dbReference>
<reference evidence="10 11" key="1">
    <citation type="submission" date="2016-04" db="EMBL/GenBank/DDBJ databases">
        <title>Draft genome sequence of Aeribacillus pallidus 8m3 from petroleum reservoir.</title>
        <authorList>
            <person name="Poltaraus A.B."/>
            <person name="Nazina T.N."/>
            <person name="Tourova T.P."/>
            <person name="Malakho S.M."/>
            <person name="Korshunova A.V."/>
            <person name="Sokolova D.S."/>
        </authorList>
    </citation>
    <scope>NUCLEOTIDE SEQUENCE [LARGE SCALE GENOMIC DNA]</scope>
    <source>
        <strain evidence="10 11">8m3</strain>
    </source>
</reference>
<name>A0A165Y1F4_9BACI</name>
<evidence type="ECO:0000256" key="5">
    <source>
        <dbReference type="ARBA" id="ARBA00022759"/>
    </source>
</evidence>
<dbReference type="PANTHER" id="PTHR34405">
    <property type="entry name" value="CRISPR-ASSOCIATED ENDORIBONUCLEASE CAS2"/>
    <property type="match status" value="1"/>
</dbReference>
<dbReference type="GO" id="GO:0046872">
    <property type="term" value="F:metal ion binding"/>
    <property type="evidence" value="ECO:0007669"/>
    <property type="project" value="UniProtKB-UniRule"/>
</dbReference>
<dbReference type="RefSeq" id="WP_063387729.1">
    <property type="nucleotide sequence ID" value="NZ_LWBR01000018.1"/>
</dbReference>
<keyword evidence="3 9" id="KW-0540">Nuclease</keyword>
<protein>
    <recommendedName>
        <fullName evidence="9">CRISPR-associated endoribonuclease Cas2</fullName>
        <ecNumber evidence="9">3.1.-.-</ecNumber>
    </recommendedName>
</protein>
<keyword evidence="5 9" id="KW-0255">Endonuclease</keyword>
<dbReference type="GeneID" id="301127571"/>
<dbReference type="GO" id="GO:0004521">
    <property type="term" value="F:RNA endonuclease activity"/>
    <property type="evidence" value="ECO:0007669"/>
    <property type="project" value="InterPro"/>
</dbReference>
<keyword evidence="8 9" id="KW-0051">Antiviral defense</keyword>
<dbReference type="Proteomes" id="UP000076476">
    <property type="component" value="Unassembled WGS sequence"/>
</dbReference>
<comment type="cofactor">
    <cofactor evidence="1 9">
        <name>Mg(2+)</name>
        <dbReference type="ChEBI" id="CHEBI:18420"/>
    </cofactor>
</comment>
<proteinExistence type="inferred from homology"/>
<evidence type="ECO:0000313" key="10">
    <source>
        <dbReference type="EMBL" id="KZN96625.1"/>
    </source>
</evidence>
<dbReference type="STRING" id="33936.AZI98_07850"/>
<keyword evidence="11" id="KW-1185">Reference proteome</keyword>
<evidence type="ECO:0000256" key="2">
    <source>
        <dbReference type="ARBA" id="ARBA00009959"/>
    </source>
</evidence>
<evidence type="ECO:0000256" key="4">
    <source>
        <dbReference type="ARBA" id="ARBA00022723"/>
    </source>
</evidence>
<feature type="binding site" evidence="9">
    <location>
        <position position="8"/>
    </location>
    <ligand>
        <name>Mg(2+)</name>
        <dbReference type="ChEBI" id="CHEBI:18420"/>
        <note>catalytic</note>
    </ligand>
</feature>
<keyword evidence="6 9" id="KW-0378">Hydrolase</keyword>
<keyword evidence="7 9" id="KW-0460">Magnesium</keyword>
<dbReference type="HAMAP" id="MF_01471">
    <property type="entry name" value="Cas2"/>
    <property type="match status" value="1"/>
</dbReference>
<comment type="similarity">
    <text evidence="2 9">Belongs to the CRISPR-associated endoribonuclease Cas2 protein family.</text>
</comment>
<evidence type="ECO:0000256" key="9">
    <source>
        <dbReference type="HAMAP-Rule" id="MF_01471"/>
    </source>
</evidence>
<dbReference type="GO" id="GO:0051607">
    <property type="term" value="P:defense response to virus"/>
    <property type="evidence" value="ECO:0007669"/>
    <property type="project" value="UniProtKB-UniRule"/>
</dbReference>
<evidence type="ECO:0000256" key="3">
    <source>
        <dbReference type="ARBA" id="ARBA00022722"/>
    </source>
</evidence>
<accession>A0A165Y1F4</accession>
<keyword evidence="4 9" id="KW-0479">Metal-binding</keyword>
<dbReference type="NCBIfam" id="TIGR01573">
    <property type="entry name" value="cas2"/>
    <property type="match status" value="1"/>
</dbReference>
<comment type="caution">
    <text evidence="10">The sequence shown here is derived from an EMBL/GenBank/DDBJ whole genome shotgun (WGS) entry which is preliminary data.</text>
</comment>
<evidence type="ECO:0000256" key="6">
    <source>
        <dbReference type="ARBA" id="ARBA00022801"/>
    </source>
</evidence>
<dbReference type="SUPFAM" id="SSF143430">
    <property type="entry name" value="TTP0101/SSO1404-like"/>
    <property type="match status" value="1"/>
</dbReference>
<dbReference type="GO" id="GO:0016787">
    <property type="term" value="F:hydrolase activity"/>
    <property type="evidence" value="ECO:0007669"/>
    <property type="project" value="UniProtKB-KW"/>
</dbReference>
<comment type="subunit">
    <text evidence="9">Homodimer, forms a heterotetramer with a Cas1 homodimer.</text>
</comment>
<dbReference type="InterPro" id="IPR021127">
    <property type="entry name" value="CRISPR_associated_Cas2"/>
</dbReference>
<dbReference type="AlphaFoldDB" id="A0A165Y1F4"/>
<dbReference type="InterPro" id="IPR019199">
    <property type="entry name" value="Virulence_VapD/CRISPR_Cas2"/>
</dbReference>
<gene>
    <name evidence="9" type="primary">cas2</name>
    <name evidence="10" type="ORF">AZI98_07850</name>
</gene>
<dbReference type="GO" id="GO:0043571">
    <property type="term" value="P:maintenance of CRISPR repeat elements"/>
    <property type="evidence" value="ECO:0007669"/>
    <property type="project" value="UniProtKB-UniRule"/>
</dbReference>
<evidence type="ECO:0000313" key="11">
    <source>
        <dbReference type="Proteomes" id="UP000076476"/>
    </source>
</evidence>
<dbReference type="PANTHER" id="PTHR34405:SF1">
    <property type="entry name" value="CRISPR-ASSOCIATED ENDORIBONUCLEASE CAS2"/>
    <property type="match status" value="1"/>
</dbReference>
<dbReference type="OrthoDB" id="279819at2"/>
<evidence type="ECO:0000256" key="1">
    <source>
        <dbReference type="ARBA" id="ARBA00001946"/>
    </source>
</evidence>
<organism evidence="10 11">
    <name type="scientific">Aeribacillus pallidus</name>
    <dbReference type="NCBI Taxonomy" id="33936"/>
    <lineage>
        <taxon>Bacteria</taxon>
        <taxon>Bacillati</taxon>
        <taxon>Bacillota</taxon>
        <taxon>Bacilli</taxon>
        <taxon>Bacillales</taxon>
        <taxon>Bacillaceae</taxon>
        <taxon>Aeribacillus</taxon>
    </lineage>
</organism>
<evidence type="ECO:0000256" key="7">
    <source>
        <dbReference type="ARBA" id="ARBA00022842"/>
    </source>
</evidence>
<evidence type="ECO:0000256" key="8">
    <source>
        <dbReference type="ARBA" id="ARBA00023118"/>
    </source>
</evidence>
<sequence length="87" mass="10321">MFVIITYDVGEKRVNKVRKKLKEYLYWTQNSVFEGEITLSSLAKCMSELEAIINKNEDSIYVYEVKNPRNIKKKVYGQEKSFETLFL</sequence>
<dbReference type="Gene3D" id="3.30.70.240">
    <property type="match status" value="1"/>
</dbReference>